<keyword evidence="2" id="KW-0677">Repeat</keyword>
<dbReference type="PROSITE" id="PS00028">
    <property type="entry name" value="ZINC_FINGER_C2H2_1"/>
    <property type="match status" value="3"/>
</dbReference>
<keyword evidence="3 6" id="KW-0863">Zinc-finger</keyword>
<keyword evidence="4" id="KW-0862">Zinc</keyword>
<evidence type="ECO:0000256" key="2">
    <source>
        <dbReference type="ARBA" id="ARBA00022737"/>
    </source>
</evidence>
<keyword evidence="5" id="KW-0539">Nucleus</keyword>
<evidence type="ECO:0000313" key="9">
    <source>
        <dbReference type="EMBL" id="TFK27558.1"/>
    </source>
</evidence>
<gene>
    <name evidence="9" type="ORF">FA15DRAFT_701767</name>
</gene>
<feature type="domain" description="C2H2-type" evidence="8">
    <location>
        <begin position="60"/>
        <end position="90"/>
    </location>
</feature>
<protein>
    <recommendedName>
        <fullName evidence="8">C2H2-type domain-containing protein</fullName>
    </recommendedName>
</protein>
<dbReference type="PANTHER" id="PTHR24388:SF46">
    <property type="entry name" value="CCCTC-BINDING FACTOR"/>
    <property type="match status" value="1"/>
</dbReference>
<organism evidence="9 10">
    <name type="scientific">Coprinopsis marcescibilis</name>
    <name type="common">Agaric fungus</name>
    <name type="synonym">Psathyrella marcescibilis</name>
    <dbReference type="NCBI Taxonomy" id="230819"/>
    <lineage>
        <taxon>Eukaryota</taxon>
        <taxon>Fungi</taxon>
        <taxon>Dikarya</taxon>
        <taxon>Basidiomycota</taxon>
        <taxon>Agaricomycotina</taxon>
        <taxon>Agaricomycetes</taxon>
        <taxon>Agaricomycetidae</taxon>
        <taxon>Agaricales</taxon>
        <taxon>Agaricineae</taxon>
        <taxon>Psathyrellaceae</taxon>
        <taxon>Coprinopsis</taxon>
    </lineage>
</organism>
<feature type="compositionally biased region" description="Acidic residues" evidence="7">
    <location>
        <begin position="418"/>
        <end position="464"/>
    </location>
</feature>
<dbReference type="GO" id="GO:0008270">
    <property type="term" value="F:zinc ion binding"/>
    <property type="evidence" value="ECO:0007669"/>
    <property type="project" value="UniProtKB-KW"/>
</dbReference>
<evidence type="ECO:0000256" key="6">
    <source>
        <dbReference type="PROSITE-ProRule" id="PRU00042"/>
    </source>
</evidence>
<dbReference type="SUPFAM" id="SSF57667">
    <property type="entry name" value="beta-beta-alpha zinc fingers"/>
    <property type="match status" value="3"/>
</dbReference>
<evidence type="ECO:0000256" key="5">
    <source>
        <dbReference type="ARBA" id="ARBA00023242"/>
    </source>
</evidence>
<feature type="domain" description="C2H2-type" evidence="8">
    <location>
        <begin position="327"/>
        <end position="357"/>
    </location>
</feature>
<feature type="region of interest" description="Disordered" evidence="7">
    <location>
        <begin position="111"/>
        <end position="135"/>
    </location>
</feature>
<dbReference type="SMART" id="SM00355">
    <property type="entry name" value="ZnF_C2H2"/>
    <property type="match status" value="7"/>
</dbReference>
<dbReference type="GO" id="GO:0000978">
    <property type="term" value="F:RNA polymerase II cis-regulatory region sequence-specific DNA binding"/>
    <property type="evidence" value="ECO:0007669"/>
    <property type="project" value="TreeGrafter"/>
</dbReference>
<proteinExistence type="predicted"/>
<reference evidence="9 10" key="1">
    <citation type="journal article" date="2019" name="Nat. Ecol. Evol.">
        <title>Megaphylogeny resolves global patterns of mushroom evolution.</title>
        <authorList>
            <person name="Varga T."/>
            <person name="Krizsan K."/>
            <person name="Foldi C."/>
            <person name="Dima B."/>
            <person name="Sanchez-Garcia M."/>
            <person name="Sanchez-Ramirez S."/>
            <person name="Szollosi G.J."/>
            <person name="Szarkandi J.G."/>
            <person name="Papp V."/>
            <person name="Albert L."/>
            <person name="Andreopoulos W."/>
            <person name="Angelini C."/>
            <person name="Antonin V."/>
            <person name="Barry K.W."/>
            <person name="Bougher N.L."/>
            <person name="Buchanan P."/>
            <person name="Buyck B."/>
            <person name="Bense V."/>
            <person name="Catcheside P."/>
            <person name="Chovatia M."/>
            <person name="Cooper J."/>
            <person name="Damon W."/>
            <person name="Desjardin D."/>
            <person name="Finy P."/>
            <person name="Geml J."/>
            <person name="Haridas S."/>
            <person name="Hughes K."/>
            <person name="Justo A."/>
            <person name="Karasinski D."/>
            <person name="Kautmanova I."/>
            <person name="Kiss B."/>
            <person name="Kocsube S."/>
            <person name="Kotiranta H."/>
            <person name="LaButti K.M."/>
            <person name="Lechner B.E."/>
            <person name="Liimatainen K."/>
            <person name="Lipzen A."/>
            <person name="Lukacs Z."/>
            <person name="Mihaltcheva S."/>
            <person name="Morgado L.N."/>
            <person name="Niskanen T."/>
            <person name="Noordeloos M.E."/>
            <person name="Ohm R.A."/>
            <person name="Ortiz-Santana B."/>
            <person name="Ovrebo C."/>
            <person name="Racz N."/>
            <person name="Riley R."/>
            <person name="Savchenko A."/>
            <person name="Shiryaev A."/>
            <person name="Soop K."/>
            <person name="Spirin V."/>
            <person name="Szebenyi C."/>
            <person name="Tomsovsky M."/>
            <person name="Tulloss R.E."/>
            <person name="Uehling J."/>
            <person name="Grigoriev I.V."/>
            <person name="Vagvolgyi C."/>
            <person name="Papp T."/>
            <person name="Martin F.M."/>
            <person name="Miettinen O."/>
            <person name="Hibbett D.S."/>
            <person name="Nagy L.G."/>
        </authorList>
    </citation>
    <scope>NUCLEOTIDE SEQUENCE [LARGE SCALE GENOMIC DNA]</scope>
    <source>
        <strain evidence="9 10">CBS 121175</strain>
    </source>
</reference>
<dbReference type="PROSITE" id="PS50157">
    <property type="entry name" value="ZINC_FINGER_C2H2_2"/>
    <property type="match status" value="4"/>
</dbReference>
<feature type="region of interest" description="Disordered" evidence="7">
    <location>
        <begin position="373"/>
        <end position="473"/>
    </location>
</feature>
<feature type="domain" description="C2H2-type" evidence="8">
    <location>
        <begin position="32"/>
        <end position="59"/>
    </location>
</feature>
<evidence type="ECO:0000256" key="3">
    <source>
        <dbReference type="ARBA" id="ARBA00022771"/>
    </source>
</evidence>
<dbReference type="Proteomes" id="UP000307440">
    <property type="component" value="Unassembled WGS sequence"/>
</dbReference>
<dbReference type="PANTHER" id="PTHR24388">
    <property type="entry name" value="ZINC FINGER PROTEIN"/>
    <property type="match status" value="1"/>
</dbReference>
<feature type="compositionally biased region" description="Basic residues" evidence="7">
    <location>
        <begin position="111"/>
        <end position="126"/>
    </location>
</feature>
<evidence type="ECO:0000313" key="10">
    <source>
        <dbReference type="Proteomes" id="UP000307440"/>
    </source>
</evidence>
<dbReference type="STRING" id="230819.A0A5C3L4E2"/>
<feature type="domain" description="C2H2-type" evidence="8">
    <location>
        <begin position="221"/>
        <end position="248"/>
    </location>
</feature>
<evidence type="ECO:0000256" key="7">
    <source>
        <dbReference type="SAM" id="MobiDB-lite"/>
    </source>
</evidence>
<keyword evidence="1" id="KW-0479">Metal-binding</keyword>
<dbReference type="EMBL" id="ML210163">
    <property type="protein sequence ID" value="TFK27558.1"/>
    <property type="molecule type" value="Genomic_DNA"/>
</dbReference>
<name>A0A5C3L4E2_COPMA</name>
<dbReference type="InterPro" id="IPR013087">
    <property type="entry name" value="Znf_C2H2_type"/>
</dbReference>
<evidence type="ECO:0000259" key="8">
    <source>
        <dbReference type="PROSITE" id="PS50157"/>
    </source>
</evidence>
<sequence>MPPTRHATGIRAAKTSSNRSIKANLAQNKNPLECELCGIMLSRIWDVPRHMKTHTNTKDYVCTWEGCDYRAVQKGNLKVHVRQKHTFETLLCPEEVCIHNFSTADPSSLTRHRRRKHGFVPQKRAKTREPNKRQPDDIIGTLEVEDGTISVDMNDDEAADDDALSNDMMVTNDALYNSSVYTAESPAILGLSNPMSPPIGQTTGAAATGSIQIINAGKNPLQCELCGIVLSRIWDVTRHMKTHTNTKDYVCTWEGCDYRAAQKGNLKVHIQVVCFAIARGNTDSSLGPMHPELDTVDGRPKWSVRYAKSALLQTGPAMEVHSKTKDFVCTREGCGYSFLNNDRLVAHVRQLHSIPCPEEDCEYAANDKDELNSHRTKRHGYVPRVSEPPCVASPKEPERQPNDITDMLEVEGGTESVDMNDDEATDDDSSSDDMSIDEVTDSDDEATDSDDDASSDDMCIDEVTSDVRGRSPS</sequence>
<dbReference type="Gene3D" id="3.30.160.60">
    <property type="entry name" value="Classic Zinc Finger"/>
    <property type="match status" value="4"/>
</dbReference>
<dbReference type="AlphaFoldDB" id="A0A5C3L4E2"/>
<dbReference type="Pfam" id="PF00096">
    <property type="entry name" value="zf-C2H2"/>
    <property type="match status" value="1"/>
</dbReference>
<dbReference type="OrthoDB" id="654211at2759"/>
<evidence type="ECO:0000256" key="4">
    <source>
        <dbReference type="ARBA" id="ARBA00022833"/>
    </source>
</evidence>
<evidence type="ECO:0000256" key="1">
    <source>
        <dbReference type="ARBA" id="ARBA00022723"/>
    </source>
</evidence>
<dbReference type="InterPro" id="IPR036236">
    <property type="entry name" value="Znf_C2H2_sf"/>
</dbReference>
<dbReference type="InterPro" id="IPR050527">
    <property type="entry name" value="Snail/Krueppel_Znf"/>
</dbReference>
<keyword evidence="10" id="KW-1185">Reference proteome</keyword>
<accession>A0A5C3L4E2</accession>
<dbReference type="GO" id="GO:0000981">
    <property type="term" value="F:DNA-binding transcription factor activity, RNA polymerase II-specific"/>
    <property type="evidence" value="ECO:0007669"/>
    <property type="project" value="TreeGrafter"/>
</dbReference>